<proteinExistence type="predicted"/>
<feature type="non-terminal residue" evidence="1">
    <location>
        <position position="506"/>
    </location>
</feature>
<organism evidence="1 2">
    <name type="scientific">Artomyces pyxidatus</name>
    <dbReference type="NCBI Taxonomy" id="48021"/>
    <lineage>
        <taxon>Eukaryota</taxon>
        <taxon>Fungi</taxon>
        <taxon>Dikarya</taxon>
        <taxon>Basidiomycota</taxon>
        <taxon>Agaricomycotina</taxon>
        <taxon>Agaricomycetes</taxon>
        <taxon>Russulales</taxon>
        <taxon>Auriscalpiaceae</taxon>
        <taxon>Artomyces</taxon>
    </lineage>
</organism>
<gene>
    <name evidence="1" type="ORF">BV25DRAFT_1843714</name>
</gene>
<dbReference type="Proteomes" id="UP000814140">
    <property type="component" value="Unassembled WGS sequence"/>
</dbReference>
<evidence type="ECO:0000313" key="1">
    <source>
        <dbReference type="EMBL" id="KAI0054363.1"/>
    </source>
</evidence>
<evidence type="ECO:0000313" key="2">
    <source>
        <dbReference type="Proteomes" id="UP000814140"/>
    </source>
</evidence>
<protein>
    <submittedName>
        <fullName evidence="1">Uncharacterized protein</fullName>
    </submittedName>
</protein>
<keyword evidence="2" id="KW-1185">Reference proteome</keyword>
<reference evidence="1" key="2">
    <citation type="journal article" date="2022" name="New Phytol.">
        <title>Evolutionary transition to the ectomycorrhizal habit in the genomes of a hyperdiverse lineage of mushroom-forming fungi.</title>
        <authorList>
            <person name="Looney B."/>
            <person name="Miyauchi S."/>
            <person name="Morin E."/>
            <person name="Drula E."/>
            <person name="Courty P.E."/>
            <person name="Kohler A."/>
            <person name="Kuo A."/>
            <person name="LaButti K."/>
            <person name="Pangilinan J."/>
            <person name="Lipzen A."/>
            <person name="Riley R."/>
            <person name="Andreopoulos W."/>
            <person name="He G."/>
            <person name="Johnson J."/>
            <person name="Nolan M."/>
            <person name="Tritt A."/>
            <person name="Barry K.W."/>
            <person name="Grigoriev I.V."/>
            <person name="Nagy L.G."/>
            <person name="Hibbett D."/>
            <person name="Henrissat B."/>
            <person name="Matheny P.B."/>
            <person name="Labbe J."/>
            <person name="Martin F.M."/>
        </authorList>
    </citation>
    <scope>NUCLEOTIDE SEQUENCE</scope>
    <source>
        <strain evidence="1">HHB10654</strain>
    </source>
</reference>
<reference evidence="1" key="1">
    <citation type="submission" date="2021-03" db="EMBL/GenBank/DDBJ databases">
        <authorList>
            <consortium name="DOE Joint Genome Institute"/>
            <person name="Ahrendt S."/>
            <person name="Looney B.P."/>
            <person name="Miyauchi S."/>
            <person name="Morin E."/>
            <person name="Drula E."/>
            <person name="Courty P.E."/>
            <person name="Chicoki N."/>
            <person name="Fauchery L."/>
            <person name="Kohler A."/>
            <person name="Kuo A."/>
            <person name="Labutti K."/>
            <person name="Pangilinan J."/>
            <person name="Lipzen A."/>
            <person name="Riley R."/>
            <person name="Andreopoulos W."/>
            <person name="He G."/>
            <person name="Johnson J."/>
            <person name="Barry K.W."/>
            <person name="Grigoriev I.V."/>
            <person name="Nagy L."/>
            <person name="Hibbett D."/>
            <person name="Henrissat B."/>
            <person name="Matheny P.B."/>
            <person name="Labbe J."/>
            <person name="Martin F."/>
        </authorList>
    </citation>
    <scope>NUCLEOTIDE SEQUENCE</scope>
    <source>
        <strain evidence="1">HHB10654</strain>
    </source>
</reference>
<comment type="caution">
    <text evidence="1">The sequence shown here is derived from an EMBL/GenBank/DDBJ whole genome shotgun (WGS) entry which is preliminary data.</text>
</comment>
<dbReference type="EMBL" id="MU277478">
    <property type="protein sequence ID" value="KAI0054363.1"/>
    <property type="molecule type" value="Genomic_DNA"/>
</dbReference>
<sequence length="506" mass="56156">MCIACTDMIRERVDASAIMSHSEEGNKCKRRKYDPSTSPWMKPKSLPLAWTALLIFISHIWVTSSPSSSTATARNPGPESIVHLLQNQVSGEHPRCGPVPVGCVGVGDIDSEQLQFDYATGVGTENRPSLMEKLVKNSRKIEDNLFERAPLRILSGGAMTSRACVTYGPRENVMWAGESPDERPYCSSSVSAVEAWSIQAGACKCNTHFPSTIVVRGRRRRHLDVTVEDGMGWIEQGAEGAWRVAIREASESATTMQVRLLDKSMVYLEQLSTDFHLKEHPIRRHRSFAPARRDRSGWQLSLRLAFLDFPPFIRFLLLLLLLLLLLVVVVAAMPYRNRTSSQSLGSEAEVEDELLRTPSDIEDGEIVEGRIDASAVRARLAVIREEDPVALLTGEWAEGVFHASQAPEYSDADLTPDTFKALSGYPALVGVQLMRILDIRVNATARLVEEHGRSFDGVHASMSVVGERVDEVENRLHDHSAELAELRKRVASLVFVFKVSAVIAFL</sequence>
<accession>A0ACB8SDR4</accession>
<name>A0ACB8SDR4_9AGAM</name>